<evidence type="ECO:0000313" key="3">
    <source>
        <dbReference type="Proteomes" id="UP000023152"/>
    </source>
</evidence>
<proteinExistence type="predicted"/>
<dbReference type="AlphaFoldDB" id="X6NNV6"/>
<protein>
    <submittedName>
        <fullName evidence="2">Uncharacterized protein</fullName>
    </submittedName>
</protein>
<accession>X6NNV6</accession>
<sequence length="320" mass="36313">MLTLILTDKKKKKEGNKNDTKCTFQSKTEKIFCELQLQVNKNMEKAIIFTGSKNTKLRSVYCLNESKKKFCGDGKGGICARNKHRERSRQSEQKVEKDDTTKKETRQVEALGIEKSQPNVFLFIENGVIEGVDGKWSTATTLSKIKEYSVYANEALRNEATCVVLWNIPCFVKHFGLIDLIYRSLSIGKNKNQTSEIPCNGVLQLGYFPSLCGKAWVRMFDKELANALVQGLNGYRFDDFVTEEKETQEREVHQQCQLIAALVLFKPIFTSSSCQRRGPYRPVDTGAVAVQSVTQKDWSTRISVQNETDAKTTETMDVDD</sequence>
<keyword evidence="3" id="KW-1185">Reference proteome</keyword>
<gene>
    <name evidence="2" type="ORF">RFI_09432</name>
</gene>
<comment type="caution">
    <text evidence="2">The sequence shown here is derived from an EMBL/GenBank/DDBJ whole genome shotgun (WGS) entry which is preliminary data.</text>
</comment>
<reference evidence="2 3" key="1">
    <citation type="journal article" date="2013" name="Curr. Biol.">
        <title>The Genome of the Foraminiferan Reticulomyxa filosa.</title>
        <authorList>
            <person name="Glockner G."/>
            <person name="Hulsmann N."/>
            <person name="Schleicher M."/>
            <person name="Noegel A.A."/>
            <person name="Eichinger L."/>
            <person name="Gallinger C."/>
            <person name="Pawlowski J."/>
            <person name="Sierra R."/>
            <person name="Euteneuer U."/>
            <person name="Pillet L."/>
            <person name="Moustafa A."/>
            <person name="Platzer M."/>
            <person name="Groth M."/>
            <person name="Szafranski K."/>
            <person name="Schliwa M."/>
        </authorList>
    </citation>
    <scope>NUCLEOTIDE SEQUENCE [LARGE SCALE GENOMIC DNA]</scope>
</reference>
<dbReference type="EMBL" id="ASPP01007097">
    <property type="protein sequence ID" value="ETO27701.1"/>
    <property type="molecule type" value="Genomic_DNA"/>
</dbReference>
<evidence type="ECO:0000256" key="1">
    <source>
        <dbReference type="SAM" id="MobiDB-lite"/>
    </source>
</evidence>
<dbReference type="Proteomes" id="UP000023152">
    <property type="component" value="Unassembled WGS sequence"/>
</dbReference>
<feature type="compositionally biased region" description="Basic and acidic residues" evidence="1">
    <location>
        <begin position="88"/>
        <end position="103"/>
    </location>
</feature>
<organism evidence="2 3">
    <name type="scientific">Reticulomyxa filosa</name>
    <dbReference type="NCBI Taxonomy" id="46433"/>
    <lineage>
        <taxon>Eukaryota</taxon>
        <taxon>Sar</taxon>
        <taxon>Rhizaria</taxon>
        <taxon>Retaria</taxon>
        <taxon>Foraminifera</taxon>
        <taxon>Monothalamids</taxon>
        <taxon>Reticulomyxidae</taxon>
        <taxon>Reticulomyxa</taxon>
    </lineage>
</organism>
<feature type="region of interest" description="Disordered" evidence="1">
    <location>
        <begin position="82"/>
        <end position="103"/>
    </location>
</feature>
<evidence type="ECO:0000313" key="2">
    <source>
        <dbReference type="EMBL" id="ETO27701.1"/>
    </source>
</evidence>
<name>X6NNV6_RETFI</name>